<sequence length="419" mass="47681">MNCIVKKQSGVILKIDFEEAYDKVRWPFLVQALQMKGFSSQWISWVQSFISDGSVAVNVNDEVGPYFQTKKGLRQGDPLSPILFNIVANMLAILVNRAKVDGQINGVVPHLVDGDLSILQYADDTIIFMNNDLEHAHNMKLLLCAFEQVSSLKINFHKSEIFCGARKLDRIHAIIGEKLRSALRKSSVVEKANIFQLVGDQGSFGNVTRKNANTALPNEIYCANLKIKEGIHNLDIKNKALLSKWLYNLLISDGTWQQILRNKYLRTFLINKGSQVRFWEDRWLGQSTLREQYPCLYNIARYKQAIIAVNLQPNGKFSVKSHYLALIHTDVPNINKRLWSLKAPLKIKVFLWYLRKGVVLTKDNLAKRNWQGSYFLDYTLALQLGYSPEAIFPRFGYSGVSVFGTGGQGIFYPVTWVAV</sequence>
<dbReference type="InterPro" id="IPR026960">
    <property type="entry name" value="RVT-Znf"/>
</dbReference>
<feature type="domain" description="Reverse transcriptase" evidence="1">
    <location>
        <begin position="1"/>
        <end position="179"/>
    </location>
</feature>
<name>A0AAQ3SR51_PASNO</name>
<dbReference type="PROSITE" id="PS50878">
    <property type="entry name" value="RT_POL"/>
    <property type="match status" value="1"/>
</dbReference>
<organism evidence="2 3">
    <name type="scientific">Paspalum notatum var. saurae</name>
    <dbReference type="NCBI Taxonomy" id="547442"/>
    <lineage>
        <taxon>Eukaryota</taxon>
        <taxon>Viridiplantae</taxon>
        <taxon>Streptophyta</taxon>
        <taxon>Embryophyta</taxon>
        <taxon>Tracheophyta</taxon>
        <taxon>Spermatophyta</taxon>
        <taxon>Magnoliopsida</taxon>
        <taxon>Liliopsida</taxon>
        <taxon>Poales</taxon>
        <taxon>Poaceae</taxon>
        <taxon>PACMAD clade</taxon>
        <taxon>Panicoideae</taxon>
        <taxon>Andropogonodae</taxon>
        <taxon>Paspaleae</taxon>
        <taxon>Paspalinae</taxon>
        <taxon>Paspalum</taxon>
    </lineage>
</organism>
<gene>
    <name evidence="2" type="ORF">U9M48_009545</name>
</gene>
<protein>
    <recommendedName>
        <fullName evidence="1">Reverse transcriptase domain-containing protein</fullName>
    </recommendedName>
</protein>
<reference evidence="2 3" key="1">
    <citation type="submission" date="2024-02" db="EMBL/GenBank/DDBJ databases">
        <title>High-quality chromosome-scale genome assembly of Pensacola bahiagrass (Paspalum notatum Flugge var. saurae).</title>
        <authorList>
            <person name="Vega J.M."/>
            <person name="Podio M."/>
            <person name="Orjuela J."/>
            <person name="Siena L.A."/>
            <person name="Pessino S.C."/>
            <person name="Combes M.C."/>
            <person name="Mariac C."/>
            <person name="Albertini E."/>
            <person name="Pupilli F."/>
            <person name="Ortiz J.P.A."/>
            <person name="Leblanc O."/>
        </authorList>
    </citation>
    <scope>NUCLEOTIDE SEQUENCE [LARGE SCALE GENOMIC DNA]</scope>
    <source>
        <strain evidence="2">R1</strain>
        <tissue evidence="2">Leaf</tissue>
    </source>
</reference>
<dbReference type="EMBL" id="CP144746">
    <property type="protein sequence ID" value="WVZ59399.1"/>
    <property type="molecule type" value="Genomic_DNA"/>
</dbReference>
<dbReference type="InterPro" id="IPR043502">
    <property type="entry name" value="DNA/RNA_pol_sf"/>
</dbReference>
<dbReference type="AlphaFoldDB" id="A0AAQ3SR51"/>
<dbReference type="Pfam" id="PF00078">
    <property type="entry name" value="RVT_1"/>
    <property type="match status" value="1"/>
</dbReference>
<dbReference type="SUPFAM" id="SSF56672">
    <property type="entry name" value="DNA/RNA polymerases"/>
    <property type="match status" value="1"/>
</dbReference>
<proteinExistence type="predicted"/>
<evidence type="ECO:0000313" key="3">
    <source>
        <dbReference type="Proteomes" id="UP001341281"/>
    </source>
</evidence>
<evidence type="ECO:0000259" key="1">
    <source>
        <dbReference type="PROSITE" id="PS50878"/>
    </source>
</evidence>
<dbReference type="Pfam" id="PF13966">
    <property type="entry name" value="zf-RVT"/>
    <property type="match status" value="1"/>
</dbReference>
<dbReference type="InterPro" id="IPR000477">
    <property type="entry name" value="RT_dom"/>
</dbReference>
<evidence type="ECO:0000313" key="2">
    <source>
        <dbReference type="EMBL" id="WVZ59399.1"/>
    </source>
</evidence>
<dbReference type="Proteomes" id="UP001341281">
    <property type="component" value="Chromosome 02"/>
</dbReference>
<dbReference type="PANTHER" id="PTHR19446">
    <property type="entry name" value="REVERSE TRANSCRIPTASES"/>
    <property type="match status" value="1"/>
</dbReference>
<accession>A0AAQ3SR51</accession>
<keyword evidence="3" id="KW-1185">Reference proteome</keyword>